<dbReference type="OrthoDB" id="3868412at2759"/>
<reference evidence="1" key="1">
    <citation type="journal article" date="2020" name="Stud. Mycol.">
        <title>101 Dothideomycetes genomes: a test case for predicting lifestyles and emergence of pathogens.</title>
        <authorList>
            <person name="Haridas S."/>
            <person name="Albert R."/>
            <person name="Binder M."/>
            <person name="Bloem J."/>
            <person name="Labutti K."/>
            <person name="Salamov A."/>
            <person name="Andreopoulos B."/>
            <person name="Baker S."/>
            <person name="Barry K."/>
            <person name="Bills G."/>
            <person name="Bluhm B."/>
            <person name="Cannon C."/>
            <person name="Castanera R."/>
            <person name="Culley D."/>
            <person name="Daum C."/>
            <person name="Ezra D."/>
            <person name="Gonzalez J."/>
            <person name="Henrissat B."/>
            <person name="Kuo A."/>
            <person name="Liang C."/>
            <person name="Lipzen A."/>
            <person name="Lutzoni F."/>
            <person name="Magnuson J."/>
            <person name="Mondo S."/>
            <person name="Nolan M."/>
            <person name="Ohm R."/>
            <person name="Pangilinan J."/>
            <person name="Park H.-J."/>
            <person name="Ramirez L."/>
            <person name="Alfaro M."/>
            <person name="Sun H."/>
            <person name="Tritt A."/>
            <person name="Yoshinaga Y."/>
            <person name="Zwiers L.-H."/>
            <person name="Turgeon B."/>
            <person name="Goodwin S."/>
            <person name="Spatafora J."/>
            <person name="Crous P."/>
            <person name="Grigoriev I."/>
        </authorList>
    </citation>
    <scope>NUCLEOTIDE SEQUENCE</scope>
    <source>
        <strain evidence="1">CBS 116435</strain>
    </source>
</reference>
<organism evidence="1 2">
    <name type="scientific">Polychaeton citri CBS 116435</name>
    <dbReference type="NCBI Taxonomy" id="1314669"/>
    <lineage>
        <taxon>Eukaryota</taxon>
        <taxon>Fungi</taxon>
        <taxon>Dikarya</taxon>
        <taxon>Ascomycota</taxon>
        <taxon>Pezizomycotina</taxon>
        <taxon>Dothideomycetes</taxon>
        <taxon>Dothideomycetidae</taxon>
        <taxon>Capnodiales</taxon>
        <taxon>Capnodiaceae</taxon>
        <taxon>Polychaeton</taxon>
    </lineage>
</organism>
<dbReference type="AlphaFoldDB" id="A0A9P4QB24"/>
<gene>
    <name evidence="1" type="ORF">K431DRAFT_224325</name>
</gene>
<proteinExistence type="predicted"/>
<evidence type="ECO:0000313" key="1">
    <source>
        <dbReference type="EMBL" id="KAF2721402.1"/>
    </source>
</evidence>
<comment type="caution">
    <text evidence="1">The sequence shown here is derived from an EMBL/GenBank/DDBJ whole genome shotgun (WGS) entry which is preliminary data.</text>
</comment>
<evidence type="ECO:0000313" key="2">
    <source>
        <dbReference type="Proteomes" id="UP000799441"/>
    </source>
</evidence>
<sequence length="85" mass="9432">STFSHTMLKTGRPVRSGLLKQHRGRLVVSWVTRCESRLPNVFAIVFSLNASRHGYDVLLLYNALQTLEGQLSAIAIPPVTFPALL</sequence>
<accession>A0A9P4QB24</accession>
<dbReference type="Proteomes" id="UP000799441">
    <property type="component" value="Unassembled WGS sequence"/>
</dbReference>
<keyword evidence="2" id="KW-1185">Reference proteome</keyword>
<name>A0A9P4QB24_9PEZI</name>
<dbReference type="EMBL" id="MU003791">
    <property type="protein sequence ID" value="KAF2721402.1"/>
    <property type="molecule type" value="Genomic_DNA"/>
</dbReference>
<feature type="non-terminal residue" evidence="1">
    <location>
        <position position="1"/>
    </location>
</feature>
<protein>
    <submittedName>
        <fullName evidence="1">Uncharacterized protein</fullName>
    </submittedName>
</protein>